<dbReference type="Proteomes" id="UP000661112">
    <property type="component" value="Unassembled WGS sequence"/>
</dbReference>
<evidence type="ECO:0000313" key="1">
    <source>
        <dbReference type="EMBL" id="MBD2499763.1"/>
    </source>
</evidence>
<dbReference type="RefSeq" id="WP_190467230.1">
    <property type="nucleotide sequence ID" value="NZ_JACJSG010000004.1"/>
</dbReference>
<dbReference type="EMBL" id="JACJSG010000004">
    <property type="protein sequence ID" value="MBD2499763.1"/>
    <property type="molecule type" value="Genomic_DNA"/>
</dbReference>
<name>A0ABR8D1Y6_9NOST</name>
<sequence>MDQTLNYADILKTTVQEAIINQPRLQALKLYAVCDTESGHFLVLATGWDKQRWIDSILFHARLVEHQIIIEEDNFEESLTQLLIAKGIRKEDIAIHLQPAILS</sequence>
<dbReference type="Gene3D" id="3.30.310.110">
    <property type="entry name" value="XisI-like"/>
    <property type="match status" value="1"/>
</dbReference>
<dbReference type="SUPFAM" id="SSF143847">
    <property type="entry name" value="XisI-like"/>
    <property type="match status" value="1"/>
</dbReference>
<reference evidence="1 2" key="1">
    <citation type="journal article" date="2020" name="ISME J.">
        <title>Comparative genomics reveals insights into cyanobacterial evolution and habitat adaptation.</title>
        <authorList>
            <person name="Chen M.Y."/>
            <person name="Teng W.K."/>
            <person name="Zhao L."/>
            <person name="Hu C.X."/>
            <person name="Zhou Y.K."/>
            <person name="Han B.P."/>
            <person name="Song L.R."/>
            <person name="Shu W.S."/>
        </authorList>
    </citation>
    <scope>NUCLEOTIDE SEQUENCE [LARGE SCALE GENOMIC DNA]</scope>
    <source>
        <strain evidence="1 2">FACHB-119</strain>
    </source>
</reference>
<dbReference type="InterPro" id="IPR035943">
    <property type="entry name" value="XisI-like_sf"/>
</dbReference>
<dbReference type="Pfam" id="PF08869">
    <property type="entry name" value="XisI"/>
    <property type="match status" value="1"/>
</dbReference>
<accession>A0ABR8D1Y6</accession>
<gene>
    <name evidence="1" type="ORF">H6G83_03870</name>
</gene>
<comment type="caution">
    <text evidence="1">The sequence shown here is derived from an EMBL/GenBank/DDBJ whole genome shotgun (WGS) entry which is preliminary data.</text>
</comment>
<keyword evidence="2" id="KW-1185">Reference proteome</keyword>
<organism evidence="1 2">
    <name type="scientific">Anabaena azotica FACHB-119</name>
    <dbReference type="NCBI Taxonomy" id="947527"/>
    <lineage>
        <taxon>Bacteria</taxon>
        <taxon>Bacillati</taxon>
        <taxon>Cyanobacteriota</taxon>
        <taxon>Cyanophyceae</taxon>
        <taxon>Nostocales</taxon>
        <taxon>Nostocaceae</taxon>
        <taxon>Anabaena</taxon>
        <taxon>Anabaena azotica</taxon>
    </lineage>
</organism>
<evidence type="ECO:0000313" key="2">
    <source>
        <dbReference type="Proteomes" id="UP000661112"/>
    </source>
</evidence>
<dbReference type="InterPro" id="IPR014968">
    <property type="entry name" value="XisI"/>
</dbReference>
<protein>
    <submittedName>
        <fullName evidence="1">XisI protein</fullName>
    </submittedName>
</protein>
<proteinExistence type="predicted"/>